<feature type="compositionally biased region" description="Basic and acidic residues" evidence="11">
    <location>
        <begin position="519"/>
        <end position="546"/>
    </location>
</feature>
<evidence type="ECO:0000256" key="2">
    <source>
        <dbReference type="ARBA" id="ARBA00006254"/>
    </source>
</evidence>
<dbReference type="OrthoDB" id="200660at2759"/>
<comment type="caution">
    <text evidence="13">The sequence shown here is derived from an EMBL/GenBank/DDBJ whole genome shotgun (WGS) entry which is preliminary data.</text>
</comment>
<dbReference type="InterPro" id="IPR047365">
    <property type="entry name" value="Tudor_AtPTM-like"/>
</dbReference>
<dbReference type="GO" id="GO:0006281">
    <property type="term" value="P:DNA repair"/>
    <property type="evidence" value="ECO:0007669"/>
    <property type="project" value="UniProtKB-KW"/>
</dbReference>
<keyword evidence="6" id="KW-0498">Mitosis</keyword>
<protein>
    <recommendedName>
        <fullName evidence="12">PTM/DIR17-like Tudor domain-containing protein</fullName>
    </recommendedName>
</protein>
<feature type="compositionally biased region" description="Basic and acidic residues" evidence="11">
    <location>
        <begin position="640"/>
        <end position="652"/>
    </location>
</feature>
<feature type="compositionally biased region" description="Polar residues" evidence="11">
    <location>
        <begin position="610"/>
        <end position="619"/>
    </location>
</feature>
<dbReference type="Gramene" id="rna400">
    <property type="protein sequence ID" value="RHN76995.1"/>
    <property type="gene ID" value="gene400"/>
</dbReference>
<evidence type="ECO:0000256" key="10">
    <source>
        <dbReference type="ARBA" id="ARBA00058864"/>
    </source>
</evidence>
<dbReference type="GO" id="GO:0009556">
    <property type="term" value="P:microsporogenesis"/>
    <property type="evidence" value="ECO:0007669"/>
    <property type="project" value="UniProtKB-ARBA"/>
</dbReference>
<keyword evidence="7" id="KW-0234">DNA repair</keyword>
<name>A0A396JL33_MEDTR</name>
<dbReference type="GO" id="GO:0005634">
    <property type="term" value="C:nucleus"/>
    <property type="evidence" value="ECO:0007669"/>
    <property type="project" value="UniProtKB-SubCell"/>
</dbReference>
<dbReference type="FunFam" id="2.30.30.140:FF:000033">
    <property type="entry name" value="Binding protein"/>
    <property type="match status" value="1"/>
</dbReference>
<evidence type="ECO:0000313" key="14">
    <source>
        <dbReference type="Proteomes" id="UP000265566"/>
    </source>
</evidence>
<dbReference type="Pfam" id="PF21743">
    <property type="entry name" value="PTM_DIR17_Tudor"/>
    <property type="match status" value="1"/>
</dbReference>
<feature type="region of interest" description="Disordered" evidence="11">
    <location>
        <begin position="708"/>
        <end position="938"/>
    </location>
</feature>
<feature type="compositionally biased region" description="Basic and acidic residues" evidence="11">
    <location>
        <begin position="907"/>
        <end position="916"/>
    </location>
</feature>
<proteinExistence type="inferred from homology"/>
<evidence type="ECO:0000256" key="6">
    <source>
        <dbReference type="ARBA" id="ARBA00022776"/>
    </source>
</evidence>
<keyword evidence="8" id="KW-0539">Nucleus</keyword>
<dbReference type="Gene3D" id="2.30.30.140">
    <property type="match status" value="1"/>
</dbReference>
<dbReference type="InterPro" id="IPR039776">
    <property type="entry name" value="Pds5"/>
</dbReference>
<keyword evidence="4" id="KW-0677">Repeat</keyword>
<feature type="compositionally biased region" description="Acidic residues" evidence="11">
    <location>
        <begin position="896"/>
        <end position="906"/>
    </location>
</feature>
<keyword evidence="9" id="KW-0131">Cell cycle</keyword>
<reference evidence="14" key="1">
    <citation type="journal article" date="2018" name="Nat. Plants">
        <title>Whole-genome landscape of Medicago truncatula symbiotic genes.</title>
        <authorList>
            <person name="Pecrix Y."/>
            <person name="Staton S.E."/>
            <person name="Sallet E."/>
            <person name="Lelandais-Briere C."/>
            <person name="Moreau S."/>
            <person name="Carrere S."/>
            <person name="Blein T."/>
            <person name="Jardinaud M.F."/>
            <person name="Latrasse D."/>
            <person name="Zouine M."/>
            <person name="Zahm M."/>
            <person name="Kreplak J."/>
            <person name="Mayjonade B."/>
            <person name="Satge C."/>
            <person name="Perez M."/>
            <person name="Cauet S."/>
            <person name="Marande W."/>
            <person name="Chantry-Darmon C."/>
            <person name="Lopez-Roques C."/>
            <person name="Bouchez O."/>
            <person name="Berard A."/>
            <person name="Debelle F."/>
            <person name="Munos S."/>
            <person name="Bendahmane A."/>
            <person name="Berges H."/>
            <person name="Niebel A."/>
            <person name="Buitink J."/>
            <person name="Frugier F."/>
            <person name="Benhamed M."/>
            <person name="Crespi M."/>
            <person name="Gouzy J."/>
            <person name="Gamas P."/>
        </authorList>
    </citation>
    <scope>NUCLEOTIDE SEQUENCE [LARGE SCALE GENOMIC DNA]</scope>
    <source>
        <strain evidence="14">cv. Jemalong A17</strain>
    </source>
</reference>
<comment type="function">
    <text evidence="10">Cohesin cofactor dispensable during the meiotic division but playing an important role in DNA repair by homologous recombination (HR) probably by helping SMC5/SMC6 complex. Regulator of sister chromatid cohesion in mitosis which may stabilize cohesin complex association with chromatin. May couple sister chromatid cohesion during mitosis to DNA replication. Cohesion ensures that chromosome partitioning is accurate in both meiotic and mitotic cells and plays an important role in DNA repair.</text>
</comment>
<evidence type="ECO:0000259" key="12">
    <source>
        <dbReference type="Pfam" id="PF21743"/>
    </source>
</evidence>
<keyword evidence="5" id="KW-0227">DNA damage</keyword>
<evidence type="ECO:0000256" key="4">
    <source>
        <dbReference type="ARBA" id="ARBA00022737"/>
    </source>
</evidence>
<dbReference type="InterPro" id="IPR016024">
    <property type="entry name" value="ARM-type_fold"/>
</dbReference>
<evidence type="ECO:0000256" key="11">
    <source>
        <dbReference type="SAM" id="MobiDB-lite"/>
    </source>
</evidence>
<feature type="compositionally biased region" description="Basic and acidic residues" evidence="11">
    <location>
        <begin position="744"/>
        <end position="754"/>
    </location>
</feature>
<evidence type="ECO:0000313" key="13">
    <source>
        <dbReference type="EMBL" id="RHN76995.1"/>
    </source>
</evidence>
<feature type="compositionally biased region" description="Basic and acidic residues" evidence="11">
    <location>
        <begin position="404"/>
        <end position="417"/>
    </location>
</feature>
<organism evidence="13 14">
    <name type="scientific">Medicago truncatula</name>
    <name type="common">Barrel medic</name>
    <name type="synonym">Medicago tribuloides</name>
    <dbReference type="NCBI Taxonomy" id="3880"/>
    <lineage>
        <taxon>Eukaryota</taxon>
        <taxon>Viridiplantae</taxon>
        <taxon>Streptophyta</taxon>
        <taxon>Embryophyta</taxon>
        <taxon>Tracheophyta</taxon>
        <taxon>Spermatophyta</taxon>
        <taxon>Magnoliopsida</taxon>
        <taxon>eudicotyledons</taxon>
        <taxon>Gunneridae</taxon>
        <taxon>Pentapetalae</taxon>
        <taxon>rosids</taxon>
        <taxon>fabids</taxon>
        <taxon>Fabales</taxon>
        <taxon>Fabaceae</taxon>
        <taxon>Papilionoideae</taxon>
        <taxon>50 kb inversion clade</taxon>
        <taxon>NPAAA clade</taxon>
        <taxon>Hologalegina</taxon>
        <taxon>IRL clade</taxon>
        <taxon>Trifolieae</taxon>
        <taxon>Medicago</taxon>
    </lineage>
</organism>
<evidence type="ECO:0000256" key="8">
    <source>
        <dbReference type="ARBA" id="ARBA00023242"/>
    </source>
</evidence>
<accession>A0A396JL33</accession>
<evidence type="ECO:0000256" key="7">
    <source>
        <dbReference type="ARBA" id="ARBA00023204"/>
    </source>
</evidence>
<dbReference type="Pfam" id="PF20168">
    <property type="entry name" value="PDS5"/>
    <property type="match status" value="1"/>
</dbReference>
<feature type="domain" description="PTM/DIR17-like Tudor" evidence="12">
    <location>
        <begin position="657"/>
        <end position="701"/>
    </location>
</feature>
<feature type="region of interest" description="Disordered" evidence="11">
    <location>
        <begin position="271"/>
        <end position="659"/>
    </location>
</feature>
<sequence length="938" mass="101632">MASIDKELEEELLGAGNKLLDPPSSVDNLLDILIQIESCLSRVEQSPPESMLNALSPSLKALIADKLIKHSDADVKVALASCFSEITRITAPDAPYDDGQMKEVFRLIVSSFENLHDKSSRWYSKRTLILETVAKVRSCVVMLDLECDALILEMFQHFLKTIREHHPDNVFSSMETIMILCLEESEEISDDLLSPILDSVKKDNEEVLPIARKLGERVLESCATRLKPCLLQAVNTLGISLDDYGDVLASICKETSDNLAQNDVCATSGHVVHDRKSAEEPVEESAQVDSEITKEATPPQQDNAAGDRSPKSVMSNGIAQAGEDDTLDVSKSLEKQDGTDSPVLSKGNNLSGNDERDDMDTEKIDSKDPKLERSTIKKQDGTDSPVLSKGNNLSGNDERDDMDTEKIDSKEPKPERSVRRKGKKASSSKSTKPSKKSNVVSEKEAEKTADSKSSKKEVPISLNEDSVVEATGTSENDKEIKAKISSPKAGGLESDAAGSPSPSESNHDENRSKKRVRTKKNDSSAKEVAAEDISKKVSEGTSDSKVKPARPSAKKGPIRSSDVKTVVHAVMADVGSSSLKPEDKKKKTHVKGSSEKGLAKSSAEDEDKVTVSSLKSATKTTKDEHSEETPKTTLKRKRTPGKEKGSDTKKNDQSLVGKRVKVWWPDDNMFYKGVVDSFDSSTKKHKVLYDDGDEEILNFKEEKYEIVEVDADADPDVEEGSHRASPEPSADMPLKKKGKTNAGESKKEVKKESSKSGGATSSKSKTPSAKSNQKSKVAGKSDGEVTKKSKDSAQKTGGKSEDRSVKSGGKSEDRSVKSGSKSVDSAQKNNSKKTDGSKTKKSKDDDVETPKPAAAAKSKQETLKSGKSKQGTPKIASSSKTKSTKSTAKVKFNLLQEEDSDNENSDDSSKEVEVAKVKTPSSSKAGSEVKSGKKRSRN</sequence>
<feature type="compositionally biased region" description="Basic and acidic residues" evidence="11">
    <location>
        <begin position="832"/>
        <end position="844"/>
    </location>
</feature>
<feature type="compositionally biased region" description="Low complexity" evidence="11">
    <location>
        <begin position="755"/>
        <end position="771"/>
    </location>
</feature>
<feature type="compositionally biased region" description="Low complexity" evidence="11">
    <location>
        <begin position="427"/>
        <end position="440"/>
    </location>
</feature>
<dbReference type="SUPFAM" id="SSF63748">
    <property type="entry name" value="Tudor/PWWP/MBT"/>
    <property type="match status" value="1"/>
</dbReference>
<gene>
    <name evidence="13" type="ORF">MtrunA17_Chr1g0149971</name>
</gene>
<feature type="compositionally biased region" description="Basic and acidic residues" evidence="11">
    <location>
        <begin position="620"/>
        <end position="630"/>
    </location>
</feature>
<feature type="compositionally biased region" description="Basic and acidic residues" evidence="11">
    <location>
        <begin position="441"/>
        <end position="458"/>
    </location>
</feature>
<dbReference type="SUPFAM" id="SSF48371">
    <property type="entry name" value="ARM repeat"/>
    <property type="match status" value="1"/>
</dbReference>
<keyword evidence="3" id="KW-0132">Cell division</keyword>
<dbReference type="GO" id="GO:0035825">
    <property type="term" value="P:homologous recombination"/>
    <property type="evidence" value="ECO:0007669"/>
    <property type="project" value="UniProtKB-ARBA"/>
</dbReference>
<evidence type="ECO:0000256" key="9">
    <source>
        <dbReference type="ARBA" id="ARBA00023306"/>
    </source>
</evidence>
<dbReference type="GO" id="GO:0007064">
    <property type="term" value="P:mitotic sister chromatid cohesion"/>
    <property type="evidence" value="ECO:0007669"/>
    <property type="project" value="InterPro"/>
</dbReference>
<dbReference type="Proteomes" id="UP000265566">
    <property type="component" value="Chromosome 1"/>
</dbReference>
<feature type="compositionally biased region" description="Basic and acidic residues" evidence="11">
    <location>
        <begin position="779"/>
        <end position="816"/>
    </location>
</feature>
<feature type="compositionally biased region" description="Basic and acidic residues" evidence="11">
    <location>
        <begin position="361"/>
        <end position="381"/>
    </location>
</feature>
<dbReference type="PANTHER" id="PTHR12663">
    <property type="entry name" value="ANDROGEN INDUCED INHIBITOR OF PROLIFERATION AS3 / PDS5-RELATED"/>
    <property type="match status" value="1"/>
</dbReference>
<feature type="compositionally biased region" description="Acidic residues" evidence="11">
    <location>
        <begin position="708"/>
        <end position="718"/>
    </location>
</feature>
<comment type="subcellular location">
    <subcellularLocation>
        <location evidence="1">Nucleus</location>
    </subcellularLocation>
</comment>
<evidence type="ECO:0000256" key="3">
    <source>
        <dbReference type="ARBA" id="ARBA00022618"/>
    </source>
</evidence>
<feature type="compositionally biased region" description="Low complexity" evidence="11">
    <location>
        <begin position="877"/>
        <end position="887"/>
    </location>
</feature>
<evidence type="ECO:0000256" key="1">
    <source>
        <dbReference type="ARBA" id="ARBA00004123"/>
    </source>
</evidence>
<dbReference type="EMBL" id="PSQE01000001">
    <property type="protein sequence ID" value="RHN76995.1"/>
    <property type="molecule type" value="Genomic_DNA"/>
</dbReference>
<feature type="compositionally biased region" description="Polar residues" evidence="11">
    <location>
        <begin position="817"/>
        <end position="827"/>
    </location>
</feature>
<dbReference type="PANTHER" id="PTHR12663:SF3">
    <property type="entry name" value="SISTER CHROMATID COHESION PROTEIN PDS5 HOMOLOG C"/>
    <property type="match status" value="1"/>
</dbReference>
<dbReference type="GO" id="GO:0051301">
    <property type="term" value="P:cell division"/>
    <property type="evidence" value="ECO:0007669"/>
    <property type="project" value="UniProtKB-KW"/>
</dbReference>
<evidence type="ECO:0000256" key="5">
    <source>
        <dbReference type="ARBA" id="ARBA00022763"/>
    </source>
</evidence>
<comment type="similarity">
    <text evidence="2">Belongs to the PDS5 family.</text>
</comment>
<dbReference type="CDD" id="cd20404">
    <property type="entry name" value="Tudor_Agenet_AtEML-like"/>
    <property type="match status" value="1"/>
</dbReference>
<dbReference type="AlphaFoldDB" id="A0A396JL33"/>